<dbReference type="PANTHER" id="PTHR22935:SF95">
    <property type="entry name" value="BETA-LACTAMASE-LIKE 1-RELATED"/>
    <property type="match status" value="1"/>
</dbReference>
<evidence type="ECO:0000259" key="3">
    <source>
        <dbReference type="Pfam" id="PF00144"/>
    </source>
</evidence>
<comment type="caution">
    <text evidence="5">The sequence shown here is derived from an EMBL/GenBank/DDBJ whole genome shotgun (WGS) entry which is preliminary data.</text>
</comment>
<keyword evidence="2" id="KW-0732">Signal</keyword>
<name>A0A9P7ZQD7_9HYPO</name>
<evidence type="ECO:0000313" key="5">
    <source>
        <dbReference type="EMBL" id="KAG9255785.1"/>
    </source>
</evidence>
<evidence type="ECO:0000313" key="6">
    <source>
        <dbReference type="Proteomes" id="UP000887229"/>
    </source>
</evidence>
<protein>
    <submittedName>
        <fullName evidence="5">Beta-lactamase/transpeptidase-like protein</fullName>
    </submittedName>
</protein>
<dbReference type="InterPro" id="IPR001466">
    <property type="entry name" value="Beta-lactam-related"/>
</dbReference>
<sequence length="611" mass="64843">MPSLSSLVTTAVAVSSLCAPAVAASKPCPPLGAVLPAPKTLSKHDAVKKATAGLTEAFDELAGAKLSASAVSIGVKSLHESKPLFEYHFTPPVIGDYGTDTIDADTIYRVGSISKMMPALAALQSSKIDMDESVLKYVPELKNATGEGLATTQWEDISVRSLASHLAGLATDLALDLAAFPNPAWQQLGLPSVVNGTGPTCSGLMGTRPCTAEDLIKGLARSHPISEPYASSPSYSNVGFAVLGMVVEAATGQSFNDYVQDNIFDVAGMDRTSFDGFIPDLEDDVFVPPSDPTWNRTLGVFEAAGGMFSSTNDLLAFAEAIQNHELLSAIKTRQWMKPETHTSSLGTSVGGPWEILRSDNITADGRLIDVYTKSGDLGFYHALMGIVPDYDLSVVVIAAGPEVSADPYTRSKVFSLVLQGLLPAAEAAGIDEADRFHGTYRDENNNATLVVTADDGPGLLIEEFYVRGFDVKNNIGLYSLGANDGGSSSEEAPSVVGRLYPTTRTTSSHDGNETAWRGAFDAQTDEVKQALADSLFWIDGQCQEWFGADRAMYNYLGLSDFAMVEDAEGEVLAIKNAAFNVTMTKVSGEGGKLMDDASVLLYQSITTQQTC</sequence>
<dbReference type="PANTHER" id="PTHR22935">
    <property type="entry name" value="PENICILLIN-BINDING PROTEIN"/>
    <property type="match status" value="1"/>
</dbReference>
<dbReference type="InterPro" id="IPR051478">
    <property type="entry name" value="Beta-lactamase-like_AB/R"/>
</dbReference>
<accession>A0A9P7ZQD7</accession>
<feature type="domain" description="Beta-lactamase-like ARB-00930-like C-terminal" evidence="4">
    <location>
        <begin position="432"/>
        <end position="586"/>
    </location>
</feature>
<dbReference type="InterPro" id="IPR012338">
    <property type="entry name" value="Beta-lactam/transpept-like"/>
</dbReference>
<proteinExistence type="inferred from homology"/>
<reference evidence="5" key="1">
    <citation type="journal article" date="2021" name="IMA Fungus">
        <title>Genomic characterization of three marine fungi, including Emericellopsis atlantica sp. nov. with signatures of a generalist lifestyle and marine biomass degradation.</title>
        <authorList>
            <person name="Hagestad O.C."/>
            <person name="Hou L."/>
            <person name="Andersen J.H."/>
            <person name="Hansen E.H."/>
            <person name="Altermark B."/>
            <person name="Li C."/>
            <person name="Kuhnert E."/>
            <person name="Cox R.J."/>
            <person name="Crous P.W."/>
            <person name="Spatafora J.W."/>
            <person name="Lail K."/>
            <person name="Amirebrahimi M."/>
            <person name="Lipzen A."/>
            <person name="Pangilinan J."/>
            <person name="Andreopoulos W."/>
            <person name="Hayes R.D."/>
            <person name="Ng V."/>
            <person name="Grigoriev I.V."/>
            <person name="Jackson S.A."/>
            <person name="Sutton T.D.S."/>
            <person name="Dobson A.D.W."/>
            <person name="Rama T."/>
        </authorList>
    </citation>
    <scope>NUCLEOTIDE SEQUENCE</scope>
    <source>
        <strain evidence="5">TS7</strain>
    </source>
</reference>
<dbReference type="EMBL" id="MU251250">
    <property type="protein sequence ID" value="KAG9255785.1"/>
    <property type="molecule type" value="Genomic_DNA"/>
</dbReference>
<dbReference type="Gene3D" id="3.40.710.10">
    <property type="entry name" value="DD-peptidase/beta-lactamase superfamily"/>
    <property type="match status" value="1"/>
</dbReference>
<dbReference type="GeneID" id="70296525"/>
<comment type="similarity">
    <text evidence="1">Belongs to the beta-lactamase family.</text>
</comment>
<dbReference type="OrthoDB" id="10250282at2759"/>
<evidence type="ECO:0000256" key="1">
    <source>
        <dbReference type="ARBA" id="ARBA00038473"/>
    </source>
</evidence>
<feature type="domain" description="Beta-lactamase-related" evidence="3">
    <location>
        <begin position="101"/>
        <end position="402"/>
    </location>
</feature>
<gene>
    <name evidence="5" type="ORF">F5Z01DRAFT_680757</name>
</gene>
<dbReference type="Pfam" id="PF00144">
    <property type="entry name" value="Beta-lactamase"/>
    <property type="match status" value="1"/>
</dbReference>
<dbReference type="InterPro" id="IPR058664">
    <property type="entry name" value="ARB_00930-like_C"/>
</dbReference>
<dbReference type="Proteomes" id="UP000887229">
    <property type="component" value="Unassembled WGS sequence"/>
</dbReference>
<feature type="signal peptide" evidence="2">
    <location>
        <begin position="1"/>
        <end position="24"/>
    </location>
</feature>
<dbReference type="RefSeq" id="XP_046119709.1">
    <property type="nucleotide sequence ID" value="XM_046265622.1"/>
</dbReference>
<organism evidence="5 6">
    <name type="scientific">Emericellopsis atlantica</name>
    <dbReference type="NCBI Taxonomy" id="2614577"/>
    <lineage>
        <taxon>Eukaryota</taxon>
        <taxon>Fungi</taxon>
        <taxon>Dikarya</taxon>
        <taxon>Ascomycota</taxon>
        <taxon>Pezizomycotina</taxon>
        <taxon>Sordariomycetes</taxon>
        <taxon>Hypocreomycetidae</taxon>
        <taxon>Hypocreales</taxon>
        <taxon>Bionectriaceae</taxon>
        <taxon>Emericellopsis</taxon>
    </lineage>
</organism>
<evidence type="ECO:0000259" key="4">
    <source>
        <dbReference type="Pfam" id="PF26335"/>
    </source>
</evidence>
<dbReference type="Pfam" id="PF26335">
    <property type="entry name" value="ARB_00930_C"/>
    <property type="match status" value="1"/>
</dbReference>
<dbReference type="AlphaFoldDB" id="A0A9P7ZQD7"/>
<keyword evidence="6" id="KW-1185">Reference proteome</keyword>
<evidence type="ECO:0000256" key="2">
    <source>
        <dbReference type="SAM" id="SignalP"/>
    </source>
</evidence>
<feature type="chain" id="PRO_5040206576" evidence="2">
    <location>
        <begin position="25"/>
        <end position="611"/>
    </location>
</feature>
<dbReference type="SUPFAM" id="SSF56601">
    <property type="entry name" value="beta-lactamase/transpeptidase-like"/>
    <property type="match status" value="1"/>
</dbReference>